<evidence type="ECO:0000256" key="4">
    <source>
        <dbReference type="ARBA" id="ARBA00023242"/>
    </source>
</evidence>
<dbReference type="InterPro" id="IPR025086">
    <property type="entry name" value="SDE2/SF3A3_SAP"/>
</dbReference>
<feature type="region of interest" description="Disordered" evidence="5">
    <location>
        <begin position="326"/>
        <end position="355"/>
    </location>
</feature>
<dbReference type="RefSeq" id="XP_012895444.1">
    <property type="nucleotide sequence ID" value="XM_013039990.1"/>
</dbReference>
<dbReference type="Proteomes" id="UP000008312">
    <property type="component" value="Unassembled WGS sequence"/>
</dbReference>
<reference evidence="10" key="1">
    <citation type="submission" date="2010-02" db="EMBL/GenBank/DDBJ databases">
        <title>Sequencing and annotation of the Blastocystis hominis genome.</title>
        <authorList>
            <person name="Wincker P."/>
        </authorList>
    </citation>
    <scope>NUCLEOTIDE SEQUENCE</scope>
    <source>
        <strain evidence="10">Singapore isolate B</strain>
    </source>
</reference>
<dbReference type="EMBL" id="FN668642">
    <property type="protein sequence ID" value="CBK21396.2"/>
    <property type="molecule type" value="Genomic_DNA"/>
</dbReference>
<feature type="domain" description="SDE2/SF3A3 SAP" evidence="8">
    <location>
        <begin position="342"/>
        <end position="407"/>
    </location>
</feature>
<dbReference type="Pfam" id="PF11931">
    <property type="entry name" value="SF3a60_Prp9_C"/>
    <property type="match status" value="1"/>
</dbReference>
<evidence type="ECO:0000256" key="1">
    <source>
        <dbReference type="ARBA" id="ARBA00004123"/>
    </source>
</evidence>
<evidence type="ECO:0000256" key="2">
    <source>
        <dbReference type="ARBA" id="ARBA00022664"/>
    </source>
</evidence>
<dbReference type="PANTHER" id="PTHR12786">
    <property type="entry name" value="SPLICING FACTOR SF3A-RELATED"/>
    <property type="match status" value="1"/>
</dbReference>
<protein>
    <recommendedName>
        <fullName evidence="12">Matrin-type domain-containing protein</fullName>
    </recommendedName>
</protein>
<dbReference type="Pfam" id="PF12108">
    <property type="entry name" value="SF3a60_bindingd"/>
    <property type="match status" value="1"/>
</dbReference>
<dbReference type="InParanoid" id="D8M007"/>
<feature type="region of interest" description="Disordered" evidence="5">
    <location>
        <begin position="468"/>
        <end position="494"/>
    </location>
</feature>
<keyword evidence="3" id="KW-0508">mRNA splicing</keyword>
<evidence type="ECO:0000259" key="9">
    <source>
        <dbReference type="Pfam" id="PF16837"/>
    </source>
</evidence>
<evidence type="ECO:0000256" key="5">
    <source>
        <dbReference type="SAM" id="MobiDB-lite"/>
    </source>
</evidence>
<feature type="domain" description="SF3A3" evidence="9">
    <location>
        <begin position="203"/>
        <end position="251"/>
    </location>
</feature>
<feature type="compositionally biased region" description="Acidic residues" evidence="5">
    <location>
        <begin position="339"/>
        <end position="353"/>
    </location>
</feature>
<feature type="compositionally biased region" description="Basic and acidic residues" evidence="5">
    <location>
        <begin position="326"/>
        <end position="338"/>
    </location>
</feature>
<dbReference type="GO" id="GO:0000398">
    <property type="term" value="P:mRNA splicing, via spliceosome"/>
    <property type="evidence" value="ECO:0007669"/>
    <property type="project" value="InterPro"/>
</dbReference>
<dbReference type="InterPro" id="IPR031774">
    <property type="entry name" value="SF3A3_dom"/>
</dbReference>
<dbReference type="OMA" id="QRCYHEE"/>
<keyword evidence="11" id="KW-1185">Reference proteome</keyword>
<name>D8M007_BLAHO</name>
<dbReference type="GeneID" id="24918810"/>
<evidence type="ECO:0000313" key="10">
    <source>
        <dbReference type="EMBL" id="CBK21396.2"/>
    </source>
</evidence>
<feature type="domain" description="Splicing factor SF3a60 binding" evidence="7">
    <location>
        <begin position="161"/>
        <end position="187"/>
    </location>
</feature>
<dbReference type="Pfam" id="PF13297">
    <property type="entry name" value="SDE2_2C"/>
    <property type="match status" value="1"/>
</dbReference>
<evidence type="ECO:0008006" key="12">
    <source>
        <dbReference type="Google" id="ProtNLM"/>
    </source>
</evidence>
<evidence type="ECO:0000259" key="6">
    <source>
        <dbReference type="Pfam" id="PF11931"/>
    </source>
</evidence>
<dbReference type="OrthoDB" id="2160351at2759"/>
<dbReference type="PANTHER" id="PTHR12786:SF2">
    <property type="entry name" value="SPLICING FACTOR 3A SUBUNIT 3"/>
    <property type="match status" value="1"/>
</dbReference>
<dbReference type="GO" id="GO:0005681">
    <property type="term" value="C:spliceosomal complex"/>
    <property type="evidence" value="ECO:0007669"/>
    <property type="project" value="InterPro"/>
</dbReference>
<comment type="subcellular location">
    <subcellularLocation>
        <location evidence="1">Nucleus</location>
    </subcellularLocation>
</comment>
<dbReference type="InterPro" id="IPR024598">
    <property type="entry name" value="SF3a60/Prp9_C"/>
</dbReference>
<gene>
    <name evidence="10" type="ORF">GSBLH_T00001567001</name>
</gene>
<evidence type="ECO:0000256" key="3">
    <source>
        <dbReference type="ARBA" id="ARBA00023187"/>
    </source>
</evidence>
<accession>D8M007</accession>
<feature type="domain" description="Splicing factor SF3a60 /Prp9 subunit C-terminal" evidence="6">
    <location>
        <begin position="499"/>
        <end position="617"/>
    </location>
</feature>
<dbReference type="FunCoup" id="D8M007">
    <property type="interactions" value="686"/>
</dbReference>
<dbReference type="InterPro" id="IPR021966">
    <property type="entry name" value="SF3a60_bindingd"/>
</dbReference>
<dbReference type="AlphaFoldDB" id="D8M007"/>
<organism evidence="10">
    <name type="scientific">Blastocystis hominis</name>
    <dbReference type="NCBI Taxonomy" id="12968"/>
    <lineage>
        <taxon>Eukaryota</taxon>
        <taxon>Sar</taxon>
        <taxon>Stramenopiles</taxon>
        <taxon>Bigyra</taxon>
        <taxon>Opalozoa</taxon>
        <taxon>Opalinata</taxon>
        <taxon>Blastocystidae</taxon>
        <taxon>Blastocystis</taxon>
    </lineage>
</organism>
<keyword evidence="2" id="KW-0507">mRNA processing</keyword>
<keyword evidence="4" id="KW-0539">Nucleus</keyword>
<proteinExistence type="predicted"/>
<sequence>MPACLPVRLILSRIETSHVNERRISATIATTRHLYPFQNQGANSYERSVNATSSINRNIIQYKDSISTTFCEFPNSPHLFVLSICIAMSFTILEKTRVLHEDIERYERAIEGELELNPKTQKAKAQQLHDIDKYLEIIQEDAGEALKLYSNKEARQQEFDSMSKGDIFQSFYKTLDEIQQYHKRFPGMLEKPVTVKPVDLEEIFTGEEYYGKYLDLHQLHEQYLNLPHVFRIDYISYLTSFYTFKDIPMETKLSPAYLEYLTALLDYLTDFYHRAQPLADVSALLEESRAAFAKKWAAGEIEGWNLRRTIEAEVEEAKRKRDEAAAARRKAQSDHINDIDDDDDEPEAEEELPDFSSVESIERLGGEKLKEMLKGMGAKCGGTVRQRAERLYTIMHSDSTAIPVSLLKGKRNGKGKGKGKTGSLEELSPIAEREFVIGELCVELRDVVDNTQAFNEKKIIQSYAERVKDEEGKEVSEEEQKEEEEDEDEDEKPIYNPLNLPLGWDGKPIPYWLYKQYGLDKEYKCEICGNQSYWGRRAFDMHFQEWRHHNGMRCLGIPNTKHFHDITKIEDAKNLYAKIKDQLKAEDWSLEEEEFEDADGNVLSKKMYNDLVRQGLI</sequence>
<evidence type="ECO:0000259" key="7">
    <source>
        <dbReference type="Pfam" id="PF12108"/>
    </source>
</evidence>
<evidence type="ECO:0000259" key="8">
    <source>
        <dbReference type="Pfam" id="PF13297"/>
    </source>
</evidence>
<dbReference type="GO" id="GO:0003723">
    <property type="term" value="F:RNA binding"/>
    <property type="evidence" value="ECO:0007669"/>
    <property type="project" value="InterPro"/>
</dbReference>
<dbReference type="InterPro" id="IPR051421">
    <property type="entry name" value="RNA_Proc_DNA_Dmg_Regulator"/>
</dbReference>
<evidence type="ECO:0000313" key="11">
    <source>
        <dbReference type="Proteomes" id="UP000008312"/>
    </source>
</evidence>
<feature type="compositionally biased region" description="Acidic residues" evidence="5">
    <location>
        <begin position="476"/>
        <end position="491"/>
    </location>
</feature>
<dbReference type="Pfam" id="PF16837">
    <property type="entry name" value="SF3A3"/>
    <property type="match status" value="1"/>
</dbReference>